<evidence type="ECO:0000313" key="4">
    <source>
        <dbReference type="Proteomes" id="UP001597347"/>
    </source>
</evidence>
<evidence type="ECO:0000256" key="1">
    <source>
        <dbReference type="ARBA" id="ARBA00022801"/>
    </source>
</evidence>
<dbReference type="RefSeq" id="WP_377936495.1">
    <property type="nucleotide sequence ID" value="NZ_JBHUEA010000033.1"/>
</dbReference>
<dbReference type="PROSITE" id="PS51462">
    <property type="entry name" value="NUDIX"/>
    <property type="match status" value="1"/>
</dbReference>
<dbReference type="InterPro" id="IPR015797">
    <property type="entry name" value="NUDIX_hydrolase-like_dom_sf"/>
</dbReference>
<dbReference type="Pfam" id="PF00293">
    <property type="entry name" value="NUDIX"/>
    <property type="match status" value="1"/>
</dbReference>
<reference evidence="4" key="1">
    <citation type="journal article" date="2019" name="Int. J. Syst. Evol. Microbiol.">
        <title>The Global Catalogue of Microorganisms (GCM) 10K type strain sequencing project: providing services to taxonomists for standard genome sequencing and annotation.</title>
        <authorList>
            <consortium name="The Broad Institute Genomics Platform"/>
            <consortium name="The Broad Institute Genome Sequencing Center for Infectious Disease"/>
            <person name="Wu L."/>
            <person name="Ma J."/>
        </authorList>
    </citation>
    <scope>NUCLEOTIDE SEQUENCE [LARGE SCALE GENOMIC DNA]</scope>
    <source>
        <strain evidence="4">CGMCC 1.12471</strain>
    </source>
</reference>
<accession>A0ABW4LL66</accession>
<gene>
    <name evidence="3" type="ORF">ACFSBI_15325</name>
</gene>
<dbReference type="EMBL" id="JBHUEA010000033">
    <property type="protein sequence ID" value="MFD1722921.1"/>
    <property type="molecule type" value="Genomic_DNA"/>
</dbReference>
<protein>
    <submittedName>
        <fullName evidence="3">NUDIX domain-containing protein</fullName>
    </submittedName>
</protein>
<name>A0ABW4LL66_9MICO</name>
<dbReference type="PROSITE" id="PS00893">
    <property type="entry name" value="NUDIX_BOX"/>
    <property type="match status" value="1"/>
</dbReference>
<organism evidence="3 4">
    <name type="scientific">Amnibacterium endophyticum</name>
    <dbReference type="NCBI Taxonomy" id="2109337"/>
    <lineage>
        <taxon>Bacteria</taxon>
        <taxon>Bacillati</taxon>
        <taxon>Actinomycetota</taxon>
        <taxon>Actinomycetes</taxon>
        <taxon>Micrococcales</taxon>
        <taxon>Microbacteriaceae</taxon>
        <taxon>Amnibacterium</taxon>
    </lineage>
</organism>
<dbReference type="InterPro" id="IPR020084">
    <property type="entry name" value="NUDIX_hydrolase_CS"/>
</dbReference>
<sequence>MRARETSHFGIYGVLLQQGRLVTVRKSRGPYEGLLDLPGGTPEAGESPWQTLRRELIEEVGARLISAQEWRTFALHVVRSSRGVPINGWHRGRVARVRATGRADVTWVEDVVGVELIEPHRLPLGACSAPLAWALRTHLVRGA</sequence>
<dbReference type="Proteomes" id="UP001597347">
    <property type="component" value="Unassembled WGS sequence"/>
</dbReference>
<keyword evidence="4" id="KW-1185">Reference proteome</keyword>
<dbReference type="InterPro" id="IPR000086">
    <property type="entry name" value="NUDIX_hydrolase_dom"/>
</dbReference>
<dbReference type="SUPFAM" id="SSF55811">
    <property type="entry name" value="Nudix"/>
    <property type="match status" value="1"/>
</dbReference>
<comment type="caution">
    <text evidence="3">The sequence shown here is derived from an EMBL/GenBank/DDBJ whole genome shotgun (WGS) entry which is preliminary data.</text>
</comment>
<proteinExistence type="predicted"/>
<evidence type="ECO:0000259" key="2">
    <source>
        <dbReference type="PROSITE" id="PS51462"/>
    </source>
</evidence>
<dbReference type="Gene3D" id="3.90.79.10">
    <property type="entry name" value="Nucleoside Triphosphate Pyrophosphohydrolase"/>
    <property type="match status" value="1"/>
</dbReference>
<feature type="domain" description="Nudix hydrolase" evidence="2">
    <location>
        <begin position="6"/>
        <end position="139"/>
    </location>
</feature>
<keyword evidence="1" id="KW-0378">Hydrolase</keyword>
<evidence type="ECO:0000313" key="3">
    <source>
        <dbReference type="EMBL" id="MFD1722921.1"/>
    </source>
</evidence>